<comment type="caution">
    <text evidence="1">The sequence shown here is derived from an EMBL/GenBank/DDBJ whole genome shotgun (WGS) entry which is preliminary data.</text>
</comment>
<evidence type="ECO:0000313" key="1">
    <source>
        <dbReference type="EMBL" id="REH46922.1"/>
    </source>
</evidence>
<dbReference type="RefSeq" id="WP_116175604.1">
    <property type="nucleotide sequence ID" value="NZ_CP144375.1"/>
</dbReference>
<accession>A0A3E0HKC3</accession>
<proteinExistence type="predicted"/>
<dbReference type="Pfam" id="PF04299">
    <property type="entry name" value="FMN_bind_2"/>
    <property type="match status" value="1"/>
</dbReference>
<dbReference type="EMBL" id="QUNO01000006">
    <property type="protein sequence ID" value="REH46922.1"/>
    <property type="molecule type" value="Genomic_DNA"/>
</dbReference>
<dbReference type="InterPro" id="IPR007396">
    <property type="entry name" value="TR_PAI2-type"/>
</dbReference>
<dbReference type="SUPFAM" id="SSF50475">
    <property type="entry name" value="FMN-binding split barrel"/>
    <property type="match status" value="1"/>
</dbReference>
<organism evidence="1 2">
    <name type="scientific">Kutzneria buriramensis</name>
    <dbReference type="NCBI Taxonomy" id="1045776"/>
    <lineage>
        <taxon>Bacteria</taxon>
        <taxon>Bacillati</taxon>
        <taxon>Actinomycetota</taxon>
        <taxon>Actinomycetes</taxon>
        <taxon>Pseudonocardiales</taxon>
        <taxon>Pseudonocardiaceae</taxon>
        <taxon>Kutzneria</taxon>
    </lineage>
</organism>
<dbReference type="Proteomes" id="UP000256269">
    <property type="component" value="Unassembled WGS sequence"/>
</dbReference>
<protein>
    <submittedName>
        <fullName evidence="1">Transcriptional regulator</fullName>
    </submittedName>
</protein>
<dbReference type="PANTHER" id="PTHR35802">
    <property type="entry name" value="PROTEASE SYNTHASE AND SPORULATION PROTEIN PAI 2"/>
    <property type="match status" value="1"/>
</dbReference>
<dbReference type="OrthoDB" id="9794948at2"/>
<dbReference type="PIRSF" id="PIRSF010372">
    <property type="entry name" value="PaiB"/>
    <property type="match status" value="1"/>
</dbReference>
<dbReference type="PANTHER" id="PTHR35802:SF1">
    <property type="entry name" value="PROTEASE SYNTHASE AND SPORULATION PROTEIN PAI 2"/>
    <property type="match status" value="1"/>
</dbReference>
<gene>
    <name evidence="1" type="ORF">BCF44_10686</name>
</gene>
<evidence type="ECO:0000313" key="2">
    <source>
        <dbReference type="Proteomes" id="UP000256269"/>
    </source>
</evidence>
<keyword evidence="2" id="KW-1185">Reference proteome</keyword>
<sequence>MFVPHHYHEPNESWMTDLIRENPLAELVSNGNGPAGPFATHVPVIPDPHDPDRPPGEIVGATLWGHMNRSNPHWAALESETPVVIVFTGPHAYVSPTLYQRTPAAPTWNFTAVHARGLLRRVDAEAAGDETLETVMATVRAFEARFGAGWAMSESVEYFRRIVPAVGAFRVTVSHVDGMFKLSQEQDADVRARVRESFAERESSNHKAIAAMMGRLADAE</sequence>
<dbReference type="InterPro" id="IPR012349">
    <property type="entry name" value="Split_barrel_FMN-bd"/>
</dbReference>
<dbReference type="Gene3D" id="2.30.110.10">
    <property type="entry name" value="Electron Transport, Fmn-binding Protein, Chain A"/>
    <property type="match status" value="1"/>
</dbReference>
<dbReference type="AlphaFoldDB" id="A0A3E0HKC3"/>
<reference evidence="1 2" key="1">
    <citation type="submission" date="2018-08" db="EMBL/GenBank/DDBJ databases">
        <title>Genomic Encyclopedia of Archaeal and Bacterial Type Strains, Phase II (KMG-II): from individual species to whole genera.</title>
        <authorList>
            <person name="Goeker M."/>
        </authorList>
    </citation>
    <scope>NUCLEOTIDE SEQUENCE [LARGE SCALE GENOMIC DNA]</scope>
    <source>
        <strain evidence="1 2">DSM 45791</strain>
    </source>
</reference>
<name>A0A3E0HKC3_9PSEU</name>